<comment type="caution">
    <text evidence="2">The sequence shown here is derived from an EMBL/GenBank/DDBJ whole genome shotgun (WGS) entry which is preliminary data.</text>
</comment>
<feature type="transmembrane region" description="Helical" evidence="1">
    <location>
        <begin position="12"/>
        <end position="29"/>
    </location>
</feature>
<protein>
    <submittedName>
        <fullName evidence="2">Uncharacterized protein</fullName>
    </submittedName>
</protein>
<evidence type="ECO:0000313" key="2">
    <source>
        <dbReference type="EMBL" id="CAD2170125.1"/>
    </source>
</evidence>
<keyword evidence="1" id="KW-1133">Transmembrane helix</keyword>
<evidence type="ECO:0000313" key="3">
    <source>
        <dbReference type="Proteomes" id="UP000580250"/>
    </source>
</evidence>
<dbReference type="AlphaFoldDB" id="A0A6V7V569"/>
<dbReference type="OrthoDB" id="5899802at2759"/>
<dbReference type="EMBL" id="CAJEWN010000163">
    <property type="protein sequence ID" value="CAD2170125.1"/>
    <property type="molecule type" value="Genomic_DNA"/>
</dbReference>
<keyword evidence="1" id="KW-0472">Membrane</keyword>
<accession>A0A6V7V569</accession>
<sequence length="137" mass="15741">MNILNSKILIKIIFIFICLIIVCNAFYGGDCGCCCDCCCDCCCGCCTPMLAIPCCCSYNSFGCYGGAIYGRRRRRSLENNLKLNKRCTNELIKNKKCSKRFTMEMIERLRVQSGQRQKRGIERNQQKLDFLKKLLNK</sequence>
<keyword evidence="1" id="KW-0812">Transmembrane</keyword>
<name>A0A6V7V569_MELEN</name>
<organism evidence="2 3">
    <name type="scientific">Meloidogyne enterolobii</name>
    <name type="common">Root-knot nematode worm</name>
    <name type="synonym">Meloidogyne mayaguensis</name>
    <dbReference type="NCBI Taxonomy" id="390850"/>
    <lineage>
        <taxon>Eukaryota</taxon>
        <taxon>Metazoa</taxon>
        <taxon>Ecdysozoa</taxon>
        <taxon>Nematoda</taxon>
        <taxon>Chromadorea</taxon>
        <taxon>Rhabditida</taxon>
        <taxon>Tylenchina</taxon>
        <taxon>Tylenchomorpha</taxon>
        <taxon>Tylenchoidea</taxon>
        <taxon>Meloidogynidae</taxon>
        <taxon>Meloidogyninae</taxon>
        <taxon>Meloidogyne</taxon>
    </lineage>
</organism>
<proteinExistence type="predicted"/>
<dbReference type="Proteomes" id="UP000580250">
    <property type="component" value="Unassembled WGS sequence"/>
</dbReference>
<evidence type="ECO:0000256" key="1">
    <source>
        <dbReference type="SAM" id="Phobius"/>
    </source>
</evidence>
<reference evidence="2 3" key="1">
    <citation type="submission" date="2020-08" db="EMBL/GenBank/DDBJ databases">
        <authorList>
            <person name="Koutsovoulos G."/>
            <person name="Danchin GJ E."/>
        </authorList>
    </citation>
    <scope>NUCLEOTIDE SEQUENCE [LARGE SCALE GENOMIC DNA]</scope>
</reference>
<gene>
    <name evidence="2" type="ORF">MENT_LOCUS21501</name>
</gene>